<dbReference type="EMBL" id="BNCO01000014">
    <property type="protein sequence ID" value="GIL52947.1"/>
    <property type="molecule type" value="Genomic_DNA"/>
</dbReference>
<name>A0A8J4B7C2_9CHLO</name>
<evidence type="ECO:0000313" key="3">
    <source>
        <dbReference type="Proteomes" id="UP000747399"/>
    </source>
</evidence>
<dbReference type="AlphaFoldDB" id="A0A8J4B7C2"/>
<evidence type="ECO:0000256" key="1">
    <source>
        <dbReference type="SAM" id="MobiDB-lite"/>
    </source>
</evidence>
<evidence type="ECO:0000313" key="2">
    <source>
        <dbReference type="EMBL" id="GIL52947.1"/>
    </source>
</evidence>
<comment type="caution">
    <text evidence="2">The sequence shown here is derived from an EMBL/GenBank/DDBJ whole genome shotgun (WGS) entry which is preliminary data.</text>
</comment>
<protein>
    <submittedName>
        <fullName evidence="2">Uncharacterized protein</fullName>
    </submittedName>
</protein>
<accession>A0A8J4B7C2</accession>
<proteinExistence type="predicted"/>
<keyword evidence="3" id="KW-1185">Reference proteome</keyword>
<feature type="compositionally biased region" description="Polar residues" evidence="1">
    <location>
        <begin position="51"/>
        <end position="60"/>
    </location>
</feature>
<dbReference type="Proteomes" id="UP000747399">
    <property type="component" value="Unassembled WGS sequence"/>
</dbReference>
<gene>
    <name evidence="2" type="ORF">Vafri_8686</name>
</gene>
<feature type="compositionally biased region" description="Polar residues" evidence="1">
    <location>
        <begin position="1"/>
        <end position="25"/>
    </location>
</feature>
<sequence length="112" mass="11772">MRPQTGQKDPTGPPSNVSATPTPAFNPNAIPALRLMVKLPPQPQSKPQPHRTASPNLATSNSTDYIVIPLSGLHAGGGRIKGCVRPPPVCRSPRGCSCSGPDPQANKFFILL</sequence>
<organism evidence="2 3">
    <name type="scientific">Volvox africanus</name>
    <dbReference type="NCBI Taxonomy" id="51714"/>
    <lineage>
        <taxon>Eukaryota</taxon>
        <taxon>Viridiplantae</taxon>
        <taxon>Chlorophyta</taxon>
        <taxon>core chlorophytes</taxon>
        <taxon>Chlorophyceae</taxon>
        <taxon>CS clade</taxon>
        <taxon>Chlamydomonadales</taxon>
        <taxon>Volvocaceae</taxon>
        <taxon>Volvox</taxon>
    </lineage>
</organism>
<reference evidence="2" key="1">
    <citation type="journal article" date="2021" name="Proc. Natl. Acad. Sci. U.S.A.">
        <title>Three genomes in the algal genus Volvox reveal the fate of a haploid sex-determining region after a transition to homothallism.</title>
        <authorList>
            <person name="Yamamoto K."/>
            <person name="Hamaji T."/>
            <person name="Kawai-Toyooka H."/>
            <person name="Matsuzaki R."/>
            <person name="Takahashi F."/>
            <person name="Nishimura Y."/>
            <person name="Kawachi M."/>
            <person name="Noguchi H."/>
            <person name="Minakuchi Y."/>
            <person name="Umen J.G."/>
            <person name="Toyoda A."/>
            <person name="Nozaki H."/>
        </authorList>
    </citation>
    <scope>NUCLEOTIDE SEQUENCE</scope>
    <source>
        <strain evidence="2">NIES-3780</strain>
    </source>
</reference>
<feature type="region of interest" description="Disordered" evidence="1">
    <location>
        <begin position="1"/>
        <end position="60"/>
    </location>
</feature>